<organism evidence="2 3">
    <name type="scientific">Azospirillum cavernae</name>
    <dbReference type="NCBI Taxonomy" id="2320860"/>
    <lineage>
        <taxon>Bacteria</taxon>
        <taxon>Pseudomonadati</taxon>
        <taxon>Pseudomonadota</taxon>
        <taxon>Alphaproteobacteria</taxon>
        <taxon>Rhodospirillales</taxon>
        <taxon>Azospirillaceae</taxon>
        <taxon>Azospirillum</taxon>
    </lineage>
</organism>
<evidence type="ECO:0000313" key="3">
    <source>
        <dbReference type="Proteomes" id="UP000283458"/>
    </source>
</evidence>
<dbReference type="Proteomes" id="UP000283458">
    <property type="component" value="Unassembled WGS sequence"/>
</dbReference>
<dbReference type="OrthoDB" id="9890398at2"/>
<feature type="region of interest" description="Disordered" evidence="1">
    <location>
        <begin position="101"/>
        <end position="122"/>
    </location>
</feature>
<accession>A0A418W2W7</accession>
<dbReference type="RefSeq" id="WP_119830014.1">
    <property type="nucleotide sequence ID" value="NZ_QYUL01000001.1"/>
</dbReference>
<reference evidence="2 3" key="1">
    <citation type="submission" date="2018-09" db="EMBL/GenBank/DDBJ databases">
        <authorList>
            <person name="Zhu H."/>
        </authorList>
    </citation>
    <scope>NUCLEOTIDE SEQUENCE [LARGE SCALE GENOMIC DNA]</scope>
    <source>
        <strain evidence="2 3">K2W22B-5</strain>
    </source>
</reference>
<protein>
    <submittedName>
        <fullName evidence="2">Uncharacterized protein</fullName>
    </submittedName>
</protein>
<keyword evidence="3" id="KW-1185">Reference proteome</keyword>
<name>A0A418W2W7_9PROT</name>
<dbReference type="EMBL" id="QYUL01000001">
    <property type="protein sequence ID" value="RJF84367.1"/>
    <property type="molecule type" value="Genomic_DNA"/>
</dbReference>
<evidence type="ECO:0000256" key="1">
    <source>
        <dbReference type="SAM" id="MobiDB-lite"/>
    </source>
</evidence>
<dbReference type="AlphaFoldDB" id="A0A418W2W7"/>
<proteinExistence type="predicted"/>
<sequence length="152" mass="16317">MAIEFLRMKLRHASGALTLLSGGATLHPDGMIDVHGDAVDHADRIVSILESITFHKASDPLPHARVLADDCAGCPLLARVGASCACLQVDRFRVGDAESLTPMQLRPGRPPAELRGAERDRPPSLWPDFARFRMARARGAAATLLRESACAA</sequence>
<comment type="caution">
    <text evidence="2">The sequence shown here is derived from an EMBL/GenBank/DDBJ whole genome shotgun (WGS) entry which is preliminary data.</text>
</comment>
<evidence type="ECO:0000313" key="2">
    <source>
        <dbReference type="EMBL" id="RJF84367.1"/>
    </source>
</evidence>
<gene>
    <name evidence="2" type="ORF">D3877_07360</name>
</gene>